<evidence type="ECO:0000313" key="3">
    <source>
        <dbReference type="EMBL" id="MBY16749.1"/>
    </source>
</evidence>
<dbReference type="PROSITE" id="PS50088">
    <property type="entry name" value="ANK_REPEAT"/>
    <property type="match status" value="1"/>
</dbReference>
<accession>A0A2S2NHW6</accession>
<dbReference type="InterPro" id="IPR002110">
    <property type="entry name" value="Ankyrin_rpt"/>
</dbReference>
<dbReference type="PANTHER" id="PTHR24184:SF11">
    <property type="entry name" value="ANKYRIN REPEAT AND SOCS BOX CONTAINING 3"/>
    <property type="match status" value="1"/>
</dbReference>
<feature type="repeat" description="ANK" evidence="1">
    <location>
        <begin position="98"/>
        <end position="130"/>
    </location>
</feature>
<reference evidence="3" key="1">
    <citation type="submission" date="2018-04" db="EMBL/GenBank/DDBJ databases">
        <title>Transcriptome of Schizaphis graminum biotype I.</title>
        <authorList>
            <person name="Scully E.D."/>
            <person name="Geib S.M."/>
            <person name="Palmer N.A."/>
            <person name="Koch K."/>
            <person name="Bradshaw J."/>
            <person name="Heng-Moss T."/>
            <person name="Sarath G."/>
        </authorList>
    </citation>
    <scope>NUCLEOTIDE SEQUENCE</scope>
</reference>
<gene>
    <name evidence="3" type="primary">Anks3</name>
    <name evidence="3" type="ORF">g.115446</name>
</gene>
<sequence>MPMDLHTACTLNHPKVIDMLTLSNNLNISNKKGWTCLMYACYYGNKNLVDRIVDLDPKTLFATNNDKQTPLMIATMSGNVSIVKKTFHVDILEMPDKLGRSAMFYAVLYNQEEILEYFIEKQANCNIIDNFGKTMTMTAISKGFQRVMKLLYEYENRHEKNVLNTTWSEKLEMTRNNHQNDDHLEYHMEKLLRQLSLEKYWPVFDKRNIRYNDFLKLSEQDLKDIGINLFGPRRKLIMTIDKLNELRTSQEHSRS</sequence>
<evidence type="ECO:0000259" key="2">
    <source>
        <dbReference type="PROSITE" id="PS50105"/>
    </source>
</evidence>
<evidence type="ECO:0000256" key="1">
    <source>
        <dbReference type="PROSITE-ProRule" id="PRU00023"/>
    </source>
</evidence>
<feature type="domain" description="SAM" evidence="2">
    <location>
        <begin position="192"/>
        <end position="246"/>
    </location>
</feature>
<dbReference type="InterPro" id="IPR013761">
    <property type="entry name" value="SAM/pointed_sf"/>
</dbReference>
<dbReference type="PROSITE" id="PS50105">
    <property type="entry name" value="SAM_DOMAIN"/>
    <property type="match status" value="1"/>
</dbReference>
<dbReference type="Pfam" id="PF00536">
    <property type="entry name" value="SAM_1"/>
    <property type="match status" value="1"/>
</dbReference>
<dbReference type="PANTHER" id="PTHR24184">
    <property type="entry name" value="SI:CH211-189E2.2"/>
    <property type="match status" value="1"/>
</dbReference>
<dbReference type="InterPro" id="IPR001660">
    <property type="entry name" value="SAM"/>
</dbReference>
<dbReference type="AlphaFoldDB" id="A0A2S2NHW6"/>
<dbReference type="SMART" id="SM00248">
    <property type="entry name" value="ANK"/>
    <property type="match status" value="4"/>
</dbReference>
<protein>
    <submittedName>
        <fullName evidence="3">Ankyrin repeat and SAM domain-containing protein 3</fullName>
    </submittedName>
</protein>
<dbReference type="EMBL" id="GGMR01004130">
    <property type="protein sequence ID" value="MBY16749.1"/>
    <property type="molecule type" value="Transcribed_RNA"/>
</dbReference>
<name>A0A2S2NHW6_SCHGA</name>
<proteinExistence type="predicted"/>
<dbReference type="SUPFAM" id="SSF47769">
    <property type="entry name" value="SAM/Pointed domain"/>
    <property type="match status" value="1"/>
</dbReference>
<dbReference type="Gene3D" id="1.25.40.20">
    <property type="entry name" value="Ankyrin repeat-containing domain"/>
    <property type="match status" value="2"/>
</dbReference>
<dbReference type="Gene3D" id="1.10.150.50">
    <property type="entry name" value="Transcription Factor, Ets-1"/>
    <property type="match status" value="1"/>
</dbReference>
<dbReference type="InterPro" id="IPR036770">
    <property type="entry name" value="Ankyrin_rpt-contain_sf"/>
</dbReference>
<organism evidence="3">
    <name type="scientific">Schizaphis graminum</name>
    <name type="common">Green bug aphid</name>
    <dbReference type="NCBI Taxonomy" id="13262"/>
    <lineage>
        <taxon>Eukaryota</taxon>
        <taxon>Metazoa</taxon>
        <taxon>Ecdysozoa</taxon>
        <taxon>Arthropoda</taxon>
        <taxon>Hexapoda</taxon>
        <taxon>Insecta</taxon>
        <taxon>Pterygota</taxon>
        <taxon>Neoptera</taxon>
        <taxon>Paraneoptera</taxon>
        <taxon>Hemiptera</taxon>
        <taxon>Sternorrhyncha</taxon>
        <taxon>Aphidomorpha</taxon>
        <taxon>Aphidoidea</taxon>
        <taxon>Aphididae</taxon>
        <taxon>Aphidini</taxon>
        <taxon>Schizaphis</taxon>
    </lineage>
</organism>
<dbReference type="Pfam" id="PF12796">
    <property type="entry name" value="Ank_2"/>
    <property type="match status" value="2"/>
</dbReference>
<dbReference type="SUPFAM" id="SSF48403">
    <property type="entry name" value="Ankyrin repeat"/>
    <property type="match status" value="1"/>
</dbReference>
<keyword evidence="1" id="KW-0040">ANK repeat</keyword>